<dbReference type="EC" id="2.2.1.1" evidence="4 10"/>
<evidence type="ECO:0000256" key="3">
    <source>
        <dbReference type="ARBA" id="ARBA00007131"/>
    </source>
</evidence>
<dbReference type="SUPFAM" id="SSF52518">
    <property type="entry name" value="Thiamin diphosphate-binding fold (THDP-binding)"/>
    <property type="match status" value="2"/>
</dbReference>
<comment type="cofactor">
    <cofactor evidence="1">
        <name>Mg(2+)</name>
        <dbReference type="ChEBI" id="CHEBI:18420"/>
    </cofactor>
</comment>
<reference evidence="12" key="1">
    <citation type="submission" date="2023-05" db="EMBL/GenBank/DDBJ databases">
        <title>Whole genome sequence of Commensalibacter sp.</title>
        <authorList>
            <person name="Charoenyingcharoen P."/>
            <person name="Yukphan P."/>
        </authorList>
    </citation>
    <scope>NUCLEOTIDE SEQUENCE</scope>
    <source>
        <strain evidence="12">TBRC 16381</strain>
    </source>
</reference>
<dbReference type="RefSeq" id="WP_281448491.1">
    <property type="nucleotide sequence ID" value="NZ_JASBAO010000001.1"/>
</dbReference>
<keyword evidence="8" id="KW-0786">Thiamine pyrophosphate</keyword>
<dbReference type="NCBIfam" id="TIGR00232">
    <property type="entry name" value="tktlase_bact"/>
    <property type="match status" value="1"/>
</dbReference>
<evidence type="ECO:0000313" key="12">
    <source>
        <dbReference type="EMBL" id="MDI2091395.1"/>
    </source>
</evidence>
<evidence type="ECO:0000256" key="2">
    <source>
        <dbReference type="ARBA" id="ARBA00001964"/>
    </source>
</evidence>
<dbReference type="Proteomes" id="UP001431634">
    <property type="component" value="Unassembled WGS sequence"/>
</dbReference>
<dbReference type="InterPro" id="IPR005475">
    <property type="entry name" value="Transketolase-like_Pyr-bd"/>
</dbReference>
<dbReference type="GO" id="GO:0004802">
    <property type="term" value="F:transketolase activity"/>
    <property type="evidence" value="ECO:0007669"/>
    <property type="project" value="UniProtKB-EC"/>
</dbReference>
<comment type="catalytic activity">
    <reaction evidence="9">
        <text>D-sedoheptulose 7-phosphate + D-glyceraldehyde 3-phosphate = aldehydo-D-ribose 5-phosphate + D-xylulose 5-phosphate</text>
        <dbReference type="Rhea" id="RHEA:10508"/>
        <dbReference type="ChEBI" id="CHEBI:57483"/>
        <dbReference type="ChEBI" id="CHEBI:57737"/>
        <dbReference type="ChEBI" id="CHEBI:58273"/>
        <dbReference type="ChEBI" id="CHEBI:59776"/>
        <dbReference type="EC" id="2.2.1.1"/>
    </reaction>
</comment>
<dbReference type="EMBL" id="JASBAO010000001">
    <property type="protein sequence ID" value="MDI2091395.1"/>
    <property type="molecule type" value="Genomic_DNA"/>
</dbReference>
<dbReference type="InterPro" id="IPR055152">
    <property type="entry name" value="Transketolase-like_C_2"/>
</dbReference>
<evidence type="ECO:0000313" key="13">
    <source>
        <dbReference type="Proteomes" id="UP001431634"/>
    </source>
</evidence>
<dbReference type="Pfam" id="PF22613">
    <property type="entry name" value="Transketolase_C_1"/>
    <property type="match status" value="1"/>
</dbReference>
<dbReference type="InterPro" id="IPR005474">
    <property type="entry name" value="Transketolase_N"/>
</dbReference>
<dbReference type="Pfam" id="PF02779">
    <property type="entry name" value="Transket_pyr"/>
    <property type="match status" value="1"/>
</dbReference>
<evidence type="ECO:0000256" key="9">
    <source>
        <dbReference type="ARBA" id="ARBA00049473"/>
    </source>
</evidence>
<gene>
    <name evidence="12" type="primary">tkt</name>
    <name evidence="12" type="ORF">QJV27_08435</name>
</gene>
<organism evidence="12 13">
    <name type="scientific">Commensalibacter oyaizuii</name>
    <dbReference type="NCBI Taxonomy" id="3043873"/>
    <lineage>
        <taxon>Bacteria</taxon>
        <taxon>Pseudomonadati</taxon>
        <taxon>Pseudomonadota</taxon>
        <taxon>Alphaproteobacteria</taxon>
        <taxon>Acetobacterales</taxon>
        <taxon>Acetobacteraceae</taxon>
    </lineage>
</organism>
<keyword evidence="6" id="KW-0479">Metal-binding</keyword>
<dbReference type="CDD" id="cd07033">
    <property type="entry name" value="TPP_PYR_DXS_TK_like"/>
    <property type="match status" value="1"/>
</dbReference>
<protein>
    <recommendedName>
        <fullName evidence="4 10">Transketolase</fullName>
        <ecNumber evidence="4 10">2.2.1.1</ecNumber>
    </recommendedName>
</protein>
<proteinExistence type="inferred from homology"/>
<dbReference type="Pfam" id="PF00456">
    <property type="entry name" value="Transketolase_N"/>
    <property type="match status" value="1"/>
</dbReference>
<dbReference type="PANTHER" id="PTHR43522">
    <property type="entry name" value="TRANSKETOLASE"/>
    <property type="match status" value="1"/>
</dbReference>
<keyword evidence="13" id="KW-1185">Reference proteome</keyword>
<feature type="domain" description="Transketolase-like pyrimidine-binding" evidence="11">
    <location>
        <begin position="367"/>
        <end position="543"/>
    </location>
</feature>
<dbReference type="PANTHER" id="PTHR43522:SF2">
    <property type="entry name" value="TRANSKETOLASE 1-RELATED"/>
    <property type="match status" value="1"/>
</dbReference>
<evidence type="ECO:0000256" key="4">
    <source>
        <dbReference type="ARBA" id="ARBA00013152"/>
    </source>
</evidence>
<name>A0ABT6Q2S5_9PROT</name>
<comment type="caution">
    <text evidence="12">The sequence shown here is derived from an EMBL/GenBank/DDBJ whole genome shotgun (WGS) entry which is preliminary data.</text>
</comment>
<evidence type="ECO:0000256" key="8">
    <source>
        <dbReference type="ARBA" id="ARBA00023052"/>
    </source>
</evidence>
<evidence type="ECO:0000259" key="11">
    <source>
        <dbReference type="SMART" id="SM00861"/>
    </source>
</evidence>
<comment type="cofactor">
    <cofactor evidence="2">
        <name>thiamine diphosphate</name>
        <dbReference type="ChEBI" id="CHEBI:58937"/>
    </cofactor>
</comment>
<evidence type="ECO:0000256" key="1">
    <source>
        <dbReference type="ARBA" id="ARBA00001946"/>
    </source>
</evidence>
<keyword evidence="7" id="KW-0460">Magnesium</keyword>
<evidence type="ECO:0000256" key="5">
    <source>
        <dbReference type="ARBA" id="ARBA00022679"/>
    </source>
</evidence>
<dbReference type="SUPFAM" id="SSF52922">
    <property type="entry name" value="TK C-terminal domain-like"/>
    <property type="match status" value="1"/>
</dbReference>
<dbReference type="InterPro" id="IPR009014">
    <property type="entry name" value="Transketo_C/PFOR_II"/>
</dbReference>
<accession>A0ABT6Q2S5</accession>
<dbReference type="InterPro" id="IPR033247">
    <property type="entry name" value="Transketolase_fam"/>
</dbReference>
<comment type="similarity">
    <text evidence="3">Belongs to the transketolase family.</text>
</comment>
<dbReference type="InterPro" id="IPR029061">
    <property type="entry name" value="THDP-binding"/>
</dbReference>
<evidence type="ECO:0000256" key="10">
    <source>
        <dbReference type="NCBIfam" id="TIGR00232"/>
    </source>
</evidence>
<dbReference type="SMART" id="SM00861">
    <property type="entry name" value="Transket_pyr"/>
    <property type="match status" value="1"/>
</dbReference>
<evidence type="ECO:0000256" key="6">
    <source>
        <dbReference type="ARBA" id="ARBA00022723"/>
    </source>
</evidence>
<dbReference type="InterPro" id="IPR005478">
    <property type="entry name" value="Transketolase_bac-like"/>
</dbReference>
<keyword evidence="5 12" id="KW-0808">Transferase</keyword>
<dbReference type="Gene3D" id="3.40.50.970">
    <property type="match status" value="2"/>
</dbReference>
<dbReference type="CDD" id="cd02012">
    <property type="entry name" value="TPP_TK"/>
    <property type="match status" value="1"/>
</dbReference>
<dbReference type="Gene3D" id="3.40.50.920">
    <property type="match status" value="1"/>
</dbReference>
<evidence type="ECO:0000256" key="7">
    <source>
        <dbReference type="ARBA" id="ARBA00022842"/>
    </source>
</evidence>
<sequence>MNIDERCINTIRGLAIDQVQAANSGHPGTPMDLAPAAYALWNNVLNYDPAQPLWPARDRFVLSGGHASALLYSMIHLAGIKNVGHDGKVENKPSLTLEDLKQFRQFNSKTPGHPEYHHTTGVETTTGPLGQGIATSVGMAIAQSWLAARYNKPEFPLFDYYVYTFCGDGDLMEGISYEAGSLAGHLKLGNLIWVYDRNRISIEGSIDIAFTENVADRFKALGWKIHQVKDANDIADFQAKLEAARKEKDAPSLIILDSIIGYGSPNKAGTHGVHGEPLGVDEVKATKKAYGMPEDKDFYVADGVMEHFAAGIGKRGAAASQKWNALFAAYKEKYPELGQEVEDIIHNRLPKGWDKDIPVFPADPKGIASRASSGKVLNAIAKNVPWMIGGSADLAPSNKSWLEFPGADVFQNPEYKGSYAGRNIHFGVREHAMGAIVNGIAVSGLRAFAAGFFIFSDYMKNPIRLSSLMGLPIVYIFTHDSIGVGEDGPTHQPIEQLVHFRATPGIRMIRPADANEVVEAWKLAMQQNEHPVLLALSRQNLPTIDRSKYASAEGLKKGAYVVACCGELPELILIATGSEVGLAMEAYEVLIKEGQKVRVVSMPSWEIFEEQPQSYRDQVLPPQVTKRIAIEQASPIGWDRYAGPNGTIIAMRSFGASAPYDRLREHFGFTLEHVLAAAKEQLKK</sequence>